<evidence type="ECO:0000256" key="1">
    <source>
        <dbReference type="SAM" id="SignalP"/>
    </source>
</evidence>
<evidence type="ECO:0000313" key="2">
    <source>
        <dbReference type="EMBL" id="GLB46297.1"/>
    </source>
</evidence>
<dbReference type="AlphaFoldDB" id="A0A9W6ES99"/>
<evidence type="ECO:0008006" key="4">
    <source>
        <dbReference type="Google" id="ProtNLM"/>
    </source>
</evidence>
<keyword evidence="3" id="KW-1185">Reference proteome</keyword>
<sequence>MKFKKILFASVVLLIADFSFSFLSSNQASAKSKSNQFVSYTYFPKKMRGNWYNYISKHNQSYYHITKNKITSKLTFGRHHYTDSSYLVNLNHGRYKKFYKHHHANDKKVWIMAASMNYRHIKWIQIQNIFADTATEDYFNIAKRGKYMVLSEAVSAGIGFTQHFYHNKKVAKHLAHKRYAHFLY</sequence>
<feature type="chain" id="PRO_5040920522" description="SCP domain-containing protein" evidence="1">
    <location>
        <begin position="31"/>
        <end position="184"/>
    </location>
</feature>
<keyword evidence="1" id="KW-0732">Signal</keyword>
<dbReference type="RefSeq" id="WP_286135754.1">
    <property type="nucleotide sequence ID" value="NZ_BRPL01000002.1"/>
</dbReference>
<proteinExistence type="predicted"/>
<dbReference type="Proteomes" id="UP001144204">
    <property type="component" value="Unassembled WGS sequence"/>
</dbReference>
<feature type="signal peptide" evidence="1">
    <location>
        <begin position="1"/>
        <end position="30"/>
    </location>
</feature>
<dbReference type="EMBL" id="BRPL01000002">
    <property type="protein sequence ID" value="GLB46297.1"/>
    <property type="molecule type" value="Genomic_DNA"/>
</dbReference>
<gene>
    <name evidence="2" type="ORF">WR164_02760</name>
</gene>
<organism evidence="2 3">
    <name type="scientific">Philodulcilactobacillus myokoensis</name>
    <dbReference type="NCBI Taxonomy" id="2929573"/>
    <lineage>
        <taxon>Bacteria</taxon>
        <taxon>Bacillati</taxon>
        <taxon>Bacillota</taxon>
        <taxon>Bacilli</taxon>
        <taxon>Lactobacillales</taxon>
        <taxon>Lactobacillaceae</taxon>
        <taxon>Philodulcilactobacillus</taxon>
    </lineage>
</organism>
<protein>
    <recommendedName>
        <fullName evidence="4">SCP domain-containing protein</fullName>
    </recommendedName>
</protein>
<accession>A0A9W6ES99</accession>
<reference evidence="2" key="2">
    <citation type="journal article" date="2023" name="PLoS ONE">
        <title>Philodulcilactobacillus myokoensis gen. nov., sp. nov., a fructophilic, acidophilic, and agar-phobic lactic acid bacterium isolated from fermented vegetable extracts.</title>
        <authorList>
            <person name="Kouya T."/>
            <person name="Ishiyama Y."/>
            <person name="Ohashi S."/>
            <person name="Kumakubo R."/>
            <person name="Yamazaki T."/>
            <person name="Otaki T."/>
        </authorList>
    </citation>
    <scope>NUCLEOTIDE SEQUENCE</scope>
    <source>
        <strain evidence="2">WR16-4</strain>
    </source>
</reference>
<name>A0A9W6ES99_9LACO</name>
<comment type="caution">
    <text evidence="2">The sequence shown here is derived from an EMBL/GenBank/DDBJ whole genome shotgun (WGS) entry which is preliminary data.</text>
</comment>
<evidence type="ECO:0000313" key="3">
    <source>
        <dbReference type="Proteomes" id="UP001144204"/>
    </source>
</evidence>
<reference evidence="2" key="1">
    <citation type="submission" date="2022-07" db="EMBL/GenBank/DDBJ databases">
        <authorList>
            <person name="Kouya T."/>
            <person name="Ishiyama Y."/>
        </authorList>
    </citation>
    <scope>NUCLEOTIDE SEQUENCE</scope>
    <source>
        <strain evidence="2">WR16-4</strain>
    </source>
</reference>